<evidence type="ECO:0000256" key="1">
    <source>
        <dbReference type="SAM" id="Phobius"/>
    </source>
</evidence>
<keyword evidence="1" id="KW-1133">Transmembrane helix</keyword>
<reference evidence="2 3" key="1">
    <citation type="submission" date="2020-05" db="EMBL/GenBank/DDBJ databases">
        <title>Azospirillum oleiclasticum sp. nov, a nitrogen-fixing and heavy crude oil-emulsifying bacterium isolated from the crude oil of Yumen Oilfield.</title>
        <authorList>
            <person name="Wu D."/>
            <person name="Cai M."/>
            <person name="Zhang X."/>
        </authorList>
    </citation>
    <scope>NUCLEOTIDE SEQUENCE [LARGE SCALE GENOMIC DNA]</scope>
    <source>
        <strain evidence="2 3">ROY-1-1-2</strain>
    </source>
</reference>
<protein>
    <recommendedName>
        <fullName evidence="4">DUF805 domain-containing protein</fullName>
    </recommendedName>
</protein>
<keyword evidence="3" id="KW-1185">Reference proteome</keyword>
<dbReference type="Proteomes" id="UP000584642">
    <property type="component" value="Unassembled WGS sequence"/>
</dbReference>
<feature type="transmembrane region" description="Helical" evidence="1">
    <location>
        <begin position="102"/>
        <end position="130"/>
    </location>
</feature>
<dbReference type="RefSeq" id="WP_180281758.1">
    <property type="nucleotide sequence ID" value="NZ_JABFDB010000005.1"/>
</dbReference>
<gene>
    <name evidence="2" type="ORF">HND93_09670</name>
</gene>
<name>A0ABX2T721_9PROT</name>
<sequence>MEKFLDDFVLPLLRSFLMAAHTIRNIDNWSAYFLVSIVALIAIGEIPVPEISRPLALLLIWLLAVAIAAAVIMPLVLFIYHVRSTFRSVYGLTEIAFGISSILYALIQLLHGGSTTTAVFTIGGGVYVLIRGLDNIDRLEDSHPVKRWFVSLMAYIREGRR</sequence>
<evidence type="ECO:0000313" key="2">
    <source>
        <dbReference type="EMBL" id="NYZ19981.1"/>
    </source>
</evidence>
<dbReference type="EMBL" id="JABFDB010000005">
    <property type="protein sequence ID" value="NYZ19981.1"/>
    <property type="molecule type" value="Genomic_DNA"/>
</dbReference>
<feature type="transmembrane region" description="Helical" evidence="1">
    <location>
        <begin position="55"/>
        <end position="82"/>
    </location>
</feature>
<comment type="caution">
    <text evidence="2">The sequence shown here is derived from an EMBL/GenBank/DDBJ whole genome shotgun (WGS) entry which is preliminary data.</text>
</comment>
<organism evidence="2 3">
    <name type="scientific">Azospirillum oleiclasticum</name>
    <dbReference type="NCBI Taxonomy" id="2735135"/>
    <lineage>
        <taxon>Bacteria</taxon>
        <taxon>Pseudomonadati</taxon>
        <taxon>Pseudomonadota</taxon>
        <taxon>Alphaproteobacteria</taxon>
        <taxon>Rhodospirillales</taxon>
        <taxon>Azospirillaceae</taxon>
        <taxon>Azospirillum</taxon>
    </lineage>
</organism>
<feature type="transmembrane region" description="Helical" evidence="1">
    <location>
        <begin position="29"/>
        <end position="48"/>
    </location>
</feature>
<evidence type="ECO:0008006" key="4">
    <source>
        <dbReference type="Google" id="ProtNLM"/>
    </source>
</evidence>
<keyword evidence="1" id="KW-0472">Membrane</keyword>
<evidence type="ECO:0000313" key="3">
    <source>
        <dbReference type="Proteomes" id="UP000584642"/>
    </source>
</evidence>
<keyword evidence="1" id="KW-0812">Transmembrane</keyword>
<accession>A0ABX2T721</accession>
<proteinExistence type="predicted"/>